<dbReference type="PROSITE" id="PS00430">
    <property type="entry name" value="TONB_DEPENDENT_REC_1"/>
    <property type="match status" value="1"/>
</dbReference>
<protein>
    <recommendedName>
        <fullName evidence="4">PE-PGRS family protein</fullName>
    </recommendedName>
</protein>
<dbReference type="PRINTS" id="PR00313">
    <property type="entry name" value="CABNDNGRPT"/>
</dbReference>
<evidence type="ECO:0000256" key="1">
    <source>
        <dbReference type="SAM" id="MobiDB-lite"/>
    </source>
</evidence>
<accession>A0ABN1CMF9</accession>
<evidence type="ECO:0000313" key="2">
    <source>
        <dbReference type="EMBL" id="GAA0522098.1"/>
    </source>
</evidence>
<feature type="compositionally biased region" description="Polar residues" evidence="1">
    <location>
        <begin position="448"/>
        <end position="463"/>
    </location>
</feature>
<evidence type="ECO:0000313" key="3">
    <source>
        <dbReference type="Proteomes" id="UP001500729"/>
    </source>
</evidence>
<dbReference type="RefSeq" id="WP_009949814.1">
    <property type="nucleotide sequence ID" value="NZ_BAAAGS010000011.1"/>
</dbReference>
<dbReference type="EMBL" id="BAAAGS010000011">
    <property type="protein sequence ID" value="GAA0522098.1"/>
    <property type="molecule type" value="Genomic_DNA"/>
</dbReference>
<feature type="compositionally biased region" description="Gly residues" evidence="1">
    <location>
        <begin position="121"/>
        <end position="141"/>
    </location>
</feature>
<keyword evidence="3" id="KW-1185">Reference proteome</keyword>
<dbReference type="InterPro" id="IPR010916">
    <property type="entry name" value="TonB_box_CS"/>
</dbReference>
<dbReference type="Proteomes" id="UP001500729">
    <property type="component" value="Unassembled WGS sequence"/>
</dbReference>
<feature type="region of interest" description="Disordered" evidence="1">
    <location>
        <begin position="1"/>
        <end position="29"/>
    </location>
</feature>
<name>A0ABN1CMF9_SACER</name>
<feature type="compositionally biased region" description="Polar residues" evidence="1">
    <location>
        <begin position="143"/>
        <end position="156"/>
    </location>
</feature>
<gene>
    <name evidence="2" type="ORF">GCM10009533_21520</name>
</gene>
<feature type="compositionally biased region" description="Gly residues" evidence="1">
    <location>
        <begin position="259"/>
        <end position="291"/>
    </location>
</feature>
<sequence>MAQPRYPQVLTSGLDSSAPADSDRGSSAWRTGKHWLTLSSAGMLAMTSFGLLTAPPALADPAGCTRTPNGLGGQDIQCPRGVQAGQTLQGTSGKDRITIVGSVVGSVDGGGGDDTITVTGSSGGNGGNGGNGKIGPNGGDAGTSASGRQGTGQSANGDEPPTENGKDAGRGGHGGTGGDAVARTGLINGGAGNDTINVTGGTGGNGGEGGNGGGGAAEQMLAYGGGNGGAGGNGGTGGAGNLGRITGGEGTNTVNVTGGTNGNGGHGGRGGGGVGTASGHGGAGGNGGGGRAASNGPAGVGNAGTIVNEGSDRITIEGGAGGRGGDGGIDGIGGIDGSGGIGGPGGAGGLAGQSGAGEVVDRNGTASVRALPGRDGANGSYGFPSGGVGDNGSHNGVARTAADHRATGRALGTGANATEEVTQRVSGDILPSIPLSGVGEDATVSGEPGTTSVNTPVTDQPANGGTAAEAKSDSVGSTHEAACAQRPLPLGAVIACKLAG</sequence>
<evidence type="ECO:0008006" key="4">
    <source>
        <dbReference type="Google" id="ProtNLM"/>
    </source>
</evidence>
<feature type="region of interest" description="Disordered" evidence="1">
    <location>
        <begin position="258"/>
        <end position="356"/>
    </location>
</feature>
<proteinExistence type="predicted"/>
<organism evidence="2 3">
    <name type="scientific">Saccharopolyspora erythraea</name>
    <name type="common">Streptomyces erythraeus</name>
    <dbReference type="NCBI Taxonomy" id="1836"/>
    <lineage>
        <taxon>Bacteria</taxon>
        <taxon>Bacillati</taxon>
        <taxon>Actinomycetota</taxon>
        <taxon>Actinomycetes</taxon>
        <taxon>Pseudonocardiales</taxon>
        <taxon>Pseudonocardiaceae</taxon>
        <taxon>Saccharopolyspora</taxon>
    </lineage>
</organism>
<feature type="compositionally biased region" description="Gly residues" evidence="1">
    <location>
        <begin position="318"/>
        <end position="355"/>
    </location>
</feature>
<feature type="region of interest" description="Disordered" evidence="1">
    <location>
        <begin position="370"/>
        <end position="395"/>
    </location>
</feature>
<feature type="region of interest" description="Disordered" evidence="1">
    <location>
        <begin position="106"/>
        <end position="191"/>
    </location>
</feature>
<comment type="caution">
    <text evidence="2">The sequence shown here is derived from an EMBL/GenBank/DDBJ whole genome shotgun (WGS) entry which is preliminary data.</text>
</comment>
<feature type="region of interest" description="Disordered" evidence="1">
    <location>
        <begin position="432"/>
        <end position="479"/>
    </location>
</feature>
<reference evidence="2 3" key="1">
    <citation type="journal article" date="2019" name="Int. J. Syst. Evol. Microbiol.">
        <title>The Global Catalogue of Microorganisms (GCM) 10K type strain sequencing project: providing services to taxonomists for standard genome sequencing and annotation.</title>
        <authorList>
            <consortium name="The Broad Institute Genomics Platform"/>
            <consortium name="The Broad Institute Genome Sequencing Center for Infectious Disease"/>
            <person name="Wu L."/>
            <person name="Ma J."/>
        </authorList>
    </citation>
    <scope>NUCLEOTIDE SEQUENCE [LARGE SCALE GENOMIC DNA]</scope>
    <source>
        <strain evidence="2 3">JCM 10303</strain>
    </source>
</reference>